<dbReference type="AlphaFoldDB" id="A0A6A6VSV2"/>
<dbReference type="CDD" id="cd02851">
    <property type="entry name" value="E_set_GO_C"/>
    <property type="match status" value="1"/>
</dbReference>
<feature type="region of interest" description="Disordered" evidence="2">
    <location>
        <begin position="156"/>
        <end position="216"/>
    </location>
</feature>
<dbReference type="Gene3D" id="2.60.40.10">
    <property type="entry name" value="Immunoglobulins"/>
    <property type="match status" value="1"/>
</dbReference>
<dbReference type="SMART" id="SM00321">
    <property type="entry name" value="WSC"/>
    <property type="match status" value="3"/>
</dbReference>
<dbReference type="SUPFAM" id="SSF50965">
    <property type="entry name" value="Galactose oxidase, central domain"/>
    <property type="match status" value="1"/>
</dbReference>
<dbReference type="InterPro" id="IPR011043">
    <property type="entry name" value="Gal_Oxase/kelch_b-propeller"/>
</dbReference>
<reference evidence="5" key="1">
    <citation type="journal article" date="2020" name="Stud. Mycol.">
        <title>101 Dothideomycetes genomes: a test case for predicting lifestyles and emergence of pathogens.</title>
        <authorList>
            <person name="Haridas S."/>
            <person name="Albert R."/>
            <person name="Binder M."/>
            <person name="Bloem J."/>
            <person name="Labutti K."/>
            <person name="Salamov A."/>
            <person name="Andreopoulos B."/>
            <person name="Baker S."/>
            <person name="Barry K."/>
            <person name="Bills G."/>
            <person name="Bluhm B."/>
            <person name="Cannon C."/>
            <person name="Castanera R."/>
            <person name="Culley D."/>
            <person name="Daum C."/>
            <person name="Ezra D."/>
            <person name="Gonzalez J."/>
            <person name="Henrissat B."/>
            <person name="Kuo A."/>
            <person name="Liang C."/>
            <person name="Lipzen A."/>
            <person name="Lutzoni F."/>
            <person name="Magnuson J."/>
            <person name="Mondo S."/>
            <person name="Nolan M."/>
            <person name="Ohm R."/>
            <person name="Pangilinan J."/>
            <person name="Park H.-J."/>
            <person name="Ramirez L."/>
            <person name="Alfaro M."/>
            <person name="Sun H."/>
            <person name="Tritt A."/>
            <person name="Yoshinaga Y."/>
            <person name="Zwiers L.-H."/>
            <person name="Turgeon B."/>
            <person name="Goodwin S."/>
            <person name="Spatafora J."/>
            <person name="Crous P."/>
            <person name="Grigoriev I."/>
        </authorList>
    </citation>
    <scope>NUCLEOTIDE SEQUENCE</scope>
    <source>
        <strain evidence="5">CBS 119925</strain>
    </source>
</reference>
<feature type="domain" description="WSC" evidence="4">
    <location>
        <begin position="222"/>
        <end position="316"/>
    </location>
</feature>
<dbReference type="Pfam" id="PF09118">
    <property type="entry name" value="GO-like_E_set"/>
    <property type="match status" value="1"/>
</dbReference>
<gene>
    <name evidence="5" type="ORF">M011DRAFT_516588</name>
</gene>
<dbReference type="SUPFAM" id="SSF81296">
    <property type="entry name" value="E set domains"/>
    <property type="match status" value="1"/>
</dbReference>
<proteinExistence type="predicted"/>
<dbReference type="InterPro" id="IPR037293">
    <property type="entry name" value="Gal_Oxidase_central_sf"/>
</dbReference>
<feature type="chain" id="PRO_5025358183" evidence="3">
    <location>
        <begin position="19"/>
        <end position="948"/>
    </location>
</feature>
<dbReference type="Gene3D" id="2.130.10.80">
    <property type="entry name" value="Galactose oxidase/kelch, beta-propeller"/>
    <property type="match status" value="1"/>
</dbReference>
<dbReference type="PROSITE" id="PS51212">
    <property type="entry name" value="WSC"/>
    <property type="match status" value="3"/>
</dbReference>
<keyword evidence="6" id="KW-1185">Reference proteome</keyword>
<dbReference type="InterPro" id="IPR009880">
    <property type="entry name" value="Glyoxal_oxidase_N"/>
</dbReference>
<evidence type="ECO:0000313" key="5">
    <source>
        <dbReference type="EMBL" id="KAF2752327.1"/>
    </source>
</evidence>
<evidence type="ECO:0000313" key="6">
    <source>
        <dbReference type="Proteomes" id="UP000799440"/>
    </source>
</evidence>
<evidence type="ECO:0000256" key="2">
    <source>
        <dbReference type="SAM" id="MobiDB-lite"/>
    </source>
</evidence>
<evidence type="ECO:0000256" key="1">
    <source>
        <dbReference type="ARBA" id="ARBA00022729"/>
    </source>
</evidence>
<feature type="compositionally biased region" description="Low complexity" evidence="2">
    <location>
        <begin position="160"/>
        <end position="216"/>
    </location>
</feature>
<dbReference type="OrthoDB" id="2019572at2759"/>
<keyword evidence="1 3" id="KW-0732">Signal</keyword>
<sequence length="948" mass="102217">MVILSALFLLLFSGSGNAAGGEPRLLWPSALDTDGWHYLGCYTDRVATRTLNTQVFFHKDLTNAACLKACTDLGTIYAGTEYSGECFCGNQITYGAGPAPDGEAHCNMPCDGNKQEICGGPNRLTFFHYVNGTAPIPPSGTTLTYETQVITTRTSISGMQSYTRPTTSSTQSSTTPSTTQSSPSQTSTTQYTSTQTSTTQSSSIVSSTTQSASPTPSGIPAGWGYTGCWVDQVYGRILAFQQPDDPNLTVESCISRCSGLGFSIAGLQYSYQCFCDDFIRNAGQLAAQDSECSASCSGSPSQKCGAGNRNSIYTNNTELITYPVPIPQRNNLPGSWKYAGCLTEDYPNRLLDYQIILSKNNSATNCISQCSKFGFDAGGMEYGDECYCGDTRAVIAAGAAFAPEAECNFGCTGSPGTICGGPGRITYYTWQGASLNQWDYRTGADAGEYQFLIGGVVIPLITQVALNGKVTFLEKAGTGPPNTTGAYELDLAQINNFTGAWRPMHVKSDIFCATSLTLPDKAARQINVGGWANEATYGIRFYWPDGSPGVWGKNDWEEDYNKVALQNGRWYPSSMIMPNGSILVVGGEAGSNGAPVPTLEILPRVGPTVYCEWLKRTDPNNLYPFLVALPHGDIFVAYYNEAIILDEKTFEVKRQLPNMPGAVNNFLAGRTYPFEGSAVTLPQYPPYDELTILICGGTTPYQGVALDNCVSINPELPDAEWVIERMPSKRVLSCMTALPDGTFVIMNGATQGFAGFGLANFPNHNAVLYDPAKPLNNRFSVLANTTIDRMYHSESLLLDDGRVLVSGSDPQDNVHAQEYRVEVFIPPYLMGDPEQPVLNVSHTDWAYGQRVTFTTSMPLVKVSLMGAESQTHGATMGQRMFFPEQNCAGRRCTVVAPPNANVCPPGWLRLFGLTADGVPSKAVWVRVGGDPAELGNWPNAPGFSLPGV</sequence>
<accession>A0A6A6VSV2</accession>
<organism evidence="5 6">
    <name type="scientific">Sporormia fimetaria CBS 119925</name>
    <dbReference type="NCBI Taxonomy" id="1340428"/>
    <lineage>
        <taxon>Eukaryota</taxon>
        <taxon>Fungi</taxon>
        <taxon>Dikarya</taxon>
        <taxon>Ascomycota</taxon>
        <taxon>Pezizomycotina</taxon>
        <taxon>Dothideomycetes</taxon>
        <taxon>Pleosporomycetidae</taxon>
        <taxon>Pleosporales</taxon>
        <taxon>Sporormiaceae</taxon>
        <taxon>Sporormia</taxon>
    </lineage>
</organism>
<evidence type="ECO:0000259" key="4">
    <source>
        <dbReference type="PROSITE" id="PS51212"/>
    </source>
</evidence>
<dbReference type="EMBL" id="MU006561">
    <property type="protein sequence ID" value="KAF2752327.1"/>
    <property type="molecule type" value="Genomic_DNA"/>
</dbReference>
<evidence type="ECO:0000256" key="3">
    <source>
        <dbReference type="SAM" id="SignalP"/>
    </source>
</evidence>
<protein>
    <submittedName>
        <fullName evidence="5">Copper radical oxidase</fullName>
    </submittedName>
</protein>
<dbReference type="InterPro" id="IPR013783">
    <property type="entry name" value="Ig-like_fold"/>
</dbReference>
<feature type="signal peptide" evidence="3">
    <location>
        <begin position="1"/>
        <end position="18"/>
    </location>
</feature>
<dbReference type="Proteomes" id="UP000799440">
    <property type="component" value="Unassembled WGS sequence"/>
</dbReference>
<name>A0A6A6VSV2_9PLEO</name>
<dbReference type="InterPro" id="IPR015202">
    <property type="entry name" value="GO-like_E_set"/>
</dbReference>
<dbReference type="PANTHER" id="PTHR32208:SF105">
    <property type="entry name" value="COPPER RADICAL OXIDASE"/>
    <property type="match status" value="1"/>
</dbReference>
<feature type="domain" description="WSC" evidence="4">
    <location>
        <begin position="335"/>
        <end position="431"/>
    </location>
</feature>
<dbReference type="Pfam" id="PF07250">
    <property type="entry name" value="Glyoxal_oxid_N"/>
    <property type="match status" value="1"/>
</dbReference>
<feature type="domain" description="WSC" evidence="4">
    <location>
        <begin position="35"/>
        <end position="130"/>
    </location>
</feature>
<dbReference type="PANTHER" id="PTHR32208">
    <property type="entry name" value="SECRETED PROTEIN-RELATED"/>
    <property type="match status" value="1"/>
</dbReference>
<dbReference type="InterPro" id="IPR014756">
    <property type="entry name" value="Ig_E-set"/>
</dbReference>
<dbReference type="InterPro" id="IPR002889">
    <property type="entry name" value="WSC_carb-bd"/>
</dbReference>
<dbReference type="Pfam" id="PF01822">
    <property type="entry name" value="WSC"/>
    <property type="match status" value="3"/>
</dbReference>